<evidence type="ECO:0000313" key="5">
    <source>
        <dbReference type="EMBL" id="QCI06709.1"/>
    </source>
</evidence>
<dbReference type="EMBL" id="MK814659">
    <property type="protein sequence ID" value="QCI06709.1"/>
    <property type="molecule type" value="Genomic_DNA"/>
</dbReference>
<gene>
    <name evidence="5" type="primary">sufC</name>
</gene>
<dbReference type="NCBIfam" id="TIGR01978">
    <property type="entry name" value="sufC"/>
    <property type="match status" value="1"/>
</dbReference>
<dbReference type="Gene3D" id="3.40.50.300">
    <property type="entry name" value="P-loop containing nucleotide triphosphate hydrolases"/>
    <property type="match status" value="1"/>
</dbReference>
<evidence type="ECO:0000256" key="2">
    <source>
        <dbReference type="ARBA" id="ARBA00022741"/>
    </source>
</evidence>
<dbReference type="InterPro" id="IPR003593">
    <property type="entry name" value="AAA+_ATPase"/>
</dbReference>
<dbReference type="SMART" id="SM00382">
    <property type="entry name" value="AAA"/>
    <property type="match status" value="1"/>
</dbReference>
<organism evidence="5">
    <name type="scientific">Gayliella sp</name>
    <dbReference type="NCBI Taxonomy" id="2575623"/>
    <lineage>
        <taxon>Eukaryota</taxon>
        <taxon>Rhodophyta</taxon>
        <taxon>Florideophyceae</taxon>
        <taxon>Rhodymeniophycidae</taxon>
        <taxon>Ceramiales</taxon>
        <taxon>Ceramiaceae</taxon>
        <taxon>Gayliella</taxon>
    </lineage>
</organism>
<dbReference type="InterPro" id="IPR003439">
    <property type="entry name" value="ABC_transporter-like_ATP-bd"/>
</dbReference>
<dbReference type="GO" id="GO:0016887">
    <property type="term" value="F:ATP hydrolysis activity"/>
    <property type="evidence" value="ECO:0007669"/>
    <property type="project" value="InterPro"/>
</dbReference>
<dbReference type="AlphaFoldDB" id="A0A4D6WSU0"/>
<evidence type="ECO:0000259" key="4">
    <source>
        <dbReference type="PROSITE" id="PS50893"/>
    </source>
</evidence>
<protein>
    <recommendedName>
        <fullName evidence="1">Probable ATP-dependent transporter ycf16</fullName>
    </recommendedName>
</protein>
<dbReference type="InterPro" id="IPR017871">
    <property type="entry name" value="ABC_transporter-like_CS"/>
</dbReference>
<keyword evidence="3 5" id="KW-0067">ATP-binding</keyword>
<reference evidence="5" key="2">
    <citation type="submission" date="2019-04" db="EMBL/GenBank/DDBJ databases">
        <authorList>
            <person name="Pasella M."/>
        </authorList>
    </citation>
    <scope>NUCLEOTIDE SEQUENCE</scope>
</reference>
<dbReference type="PROSITE" id="PS00211">
    <property type="entry name" value="ABC_TRANSPORTER_1"/>
    <property type="match status" value="1"/>
</dbReference>
<dbReference type="InterPro" id="IPR010230">
    <property type="entry name" value="FeS-cluster_ATPase_SufC"/>
</dbReference>
<evidence type="ECO:0000256" key="3">
    <source>
        <dbReference type="ARBA" id="ARBA00022840"/>
    </source>
</evidence>
<keyword evidence="2" id="KW-0547">Nucleotide-binding</keyword>
<dbReference type="SUPFAM" id="SSF52540">
    <property type="entry name" value="P-loop containing nucleoside triphosphate hydrolases"/>
    <property type="match status" value="1"/>
</dbReference>
<reference evidence="5" key="1">
    <citation type="journal article" date="2019" name="Mol. Phylogenet. Evol.">
        <title>Morphological evolution and classification of the red algal order Ceramiales inferred using plastid phylogenomics.</title>
        <authorList>
            <person name="Diaz-Tapia P."/>
            <person name="Pasella M.M."/>
            <person name="Verbruggen H."/>
            <person name="Maggs C.A."/>
        </authorList>
    </citation>
    <scope>NUCLEOTIDE SEQUENCE</scope>
</reference>
<feature type="domain" description="ABC transporter" evidence="4">
    <location>
        <begin position="7"/>
        <end position="249"/>
    </location>
</feature>
<sequence length="250" mass="28400">MLRKEILDITNLHVQIEETKIIDDLNLTINYGEVHAIMGKNGSGKSTLAKVIAGHPQYQITQGKIIFHDQDITNMEPEIRAHNGIFLAFQYPVEIPGVSNADFLRTAYNAQQKFYGRDELDPLSFLSIMEEKITNIDMDSTFLSRNVNEGFSGGEKKKNEILQMSLLESKLSILDETDSGLDIDALKIIANKINSIKNNNNAIILITHYQRLLEYIKPDYIHIMQNGKIVHTGNSDIAIQLEKYGYQYIQ</sequence>
<accession>A0A4D6WSU0</accession>
<keyword evidence="5" id="KW-0934">Plastid</keyword>
<dbReference type="GO" id="GO:0005524">
    <property type="term" value="F:ATP binding"/>
    <property type="evidence" value="ECO:0007669"/>
    <property type="project" value="UniProtKB-KW"/>
</dbReference>
<geneLocation type="plastid" evidence="5"/>
<evidence type="ECO:0000256" key="1">
    <source>
        <dbReference type="ARBA" id="ARBA00014334"/>
    </source>
</evidence>
<proteinExistence type="predicted"/>
<dbReference type="PROSITE" id="PS50893">
    <property type="entry name" value="ABC_TRANSPORTER_2"/>
    <property type="match status" value="1"/>
</dbReference>
<dbReference type="CDD" id="cd03217">
    <property type="entry name" value="ABC_FeS_Assembly"/>
    <property type="match status" value="1"/>
</dbReference>
<dbReference type="PANTHER" id="PTHR43204:SF1">
    <property type="entry name" value="ABC TRANSPORTER I FAMILY MEMBER 6, CHLOROPLASTIC"/>
    <property type="match status" value="1"/>
</dbReference>
<dbReference type="Pfam" id="PF00005">
    <property type="entry name" value="ABC_tran"/>
    <property type="match status" value="1"/>
</dbReference>
<dbReference type="PANTHER" id="PTHR43204">
    <property type="entry name" value="ABC TRANSPORTER I FAMILY MEMBER 6, CHLOROPLASTIC"/>
    <property type="match status" value="1"/>
</dbReference>
<dbReference type="InterPro" id="IPR027417">
    <property type="entry name" value="P-loop_NTPase"/>
</dbReference>
<name>A0A4D6WSU0_9FLOR</name>